<dbReference type="GO" id="GO:0031047">
    <property type="term" value="P:regulatory ncRNA-mediated gene silencing"/>
    <property type="evidence" value="ECO:0007669"/>
    <property type="project" value="InterPro"/>
</dbReference>
<sequence length="360" mass="42328">MAHAKTKGSSRVKLHRDLAELLDVELNRKGTSIIPASETFGKWEGLCEAEHSRKIIWPPIIVVMNTQAEMDENDEKWLGIGNQELLDYFDSYRAIKARSSYGPKGHRGMSILIFESSPAGYMEADSLHIHLADQGTGRHAWEKKKILFRPGGKRQLYGYMAHKEDLDIFDKHSQDKTKFEIRSYQEMVLMPMRQMREDNHELVWLKNTNAKLTKQSKTLEESLALVSKKWRKTMEENRIVRQRTKLQHDQNKEEMDYQEQFFKDQFDTMQQVLEKSNQEISVVARSQEDSKLRREEIAEFIPSQAKDNKEFEAERGKLVKLHEDKKSEMRCRHTEEETDLEKEFESSLTRIIEKYALRSS</sequence>
<proteinExistence type="predicted"/>
<gene>
    <name evidence="2" type="ORF">FRX31_013611</name>
</gene>
<dbReference type="InterPro" id="IPR044287">
    <property type="entry name" value="SGS3"/>
</dbReference>
<dbReference type="InterPro" id="IPR005380">
    <property type="entry name" value="XS_domain"/>
</dbReference>
<dbReference type="Gene3D" id="3.30.70.2890">
    <property type="entry name" value="XS domain"/>
    <property type="match status" value="1"/>
</dbReference>
<organism evidence="2 3">
    <name type="scientific">Thalictrum thalictroides</name>
    <name type="common">Rue-anemone</name>
    <name type="synonym">Anemone thalictroides</name>
    <dbReference type="NCBI Taxonomy" id="46969"/>
    <lineage>
        <taxon>Eukaryota</taxon>
        <taxon>Viridiplantae</taxon>
        <taxon>Streptophyta</taxon>
        <taxon>Embryophyta</taxon>
        <taxon>Tracheophyta</taxon>
        <taxon>Spermatophyta</taxon>
        <taxon>Magnoliopsida</taxon>
        <taxon>Ranunculales</taxon>
        <taxon>Ranunculaceae</taxon>
        <taxon>Thalictroideae</taxon>
        <taxon>Thalictrum</taxon>
    </lineage>
</organism>
<comment type="caution">
    <text evidence="2">The sequence shown here is derived from an EMBL/GenBank/DDBJ whole genome shotgun (WGS) entry which is preliminary data.</text>
</comment>
<dbReference type="PANTHER" id="PTHR46602">
    <property type="entry name" value="PROTEIN SUPPRESSOR OF GENE SILENCING 3"/>
    <property type="match status" value="1"/>
</dbReference>
<dbReference type="GO" id="GO:0051607">
    <property type="term" value="P:defense response to virus"/>
    <property type="evidence" value="ECO:0007669"/>
    <property type="project" value="InterPro"/>
</dbReference>
<feature type="domain" description="XS" evidence="1">
    <location>
        <begin position="53"/>
        <end position="166"/>
    </location>
</feature>
<dbReference type="PANTHER" id="PTHR46602:SF1">
    <property type="entry name" value="PROTEIN SUPPRESSOR OF GENE SILENCING 3"/>
    <property type="match status" value="1"/>
</dbReference>
<evidence type="ECO:0000313" key="2">
    <source>
        <dbReference type="EMBL" id="KAF5196800.1"/>
    </source>
</evidence>
<dbReference type="Pfam" id="PF03468">
    <property type="entry name" value="XS"/>
    <property type="match status" value="1"/>
</dbReference>
<dbReference type="OrthoDB" id="1936239at2759"/>
<name>A0A7J6WJJ3_THATH</name>
<evidence type="ECO:0000259" key="1">
    <source>
        <dbReference type="Pfam" id="PF03468"/>
    </source>
</evidence>
<reference evidence="2 3" key="1">
    <citation type="submission" date="2020-06" db="EMBL/GenBank/DDBJ databases">
        <title>Transcriptomic and genomic resources for Thalictrum thalictroides and T. hernandezii: Facilitating candidate gene discovery in an emerging model plant lineage.</title>
        <authorList>
            <person name="Arias T."/>
            <person name="Riano-Pachon D.M."/>
            <person name="Di Stilio V.S."/>
        </authorList>
    </citation>
    <scope>NUCLEOTIDE SEQUENCE [LARGE SCALE GENOMIC DNA]</scope>
    <source>
        <strain evidence="3">cv. WT478/WT964</strain>
        <tissue evidence="2">Leaves</tissue>
    </source>
</reference>
<dbReference type="InterPro" id="IPR038588">
    <property type="entry name" value="XS_domain_sf"/>
</dbReference>
<accession>A0A7J6WJJ3</accession>
<evidence type="ECO:0000313" key="3">
    <source>
        <dbReference type="Proteomes" id="UP000554482"/>
    </source>
</evidence>
<dbReference type="EMBL" id="JABWDY010015507">
    <property type="protein sequence ID" value="KAF5196800.1"/>
    <property type="molecule type" value="Genomic_DNA"/>
</dbReference>
<keyword evidence="3" id="KW-1185">Reference proteome</keyword>
<dbReference type="AlphaFoldDB" id="A0A7J6WJJ3"/>
<protein>
    <submittedName>
        <fullName evidence="2">Suppressor of gene silencing protein</fullName>
    </submittedName>
</protein>
<dbReference type="Proteomes" id="UP000554482">
    <property type="component" value="Unassembled WGS sequence"/>
</dbReference>